<name>A0A0T9QB92_9GAMM</name>
<accession>A0A0T9QB92</accession>
<gene>
    <name evidence="7" type="primary">cmoA_1</name>
    <name evidence="3" type="synonym">cmoA</name>
    <name evidence="6" type="ORF">BF17_04710</name>
    <name evidence="7" type="ORF">ERS008667_02237</name>
</gene>
<dbReference type="EMBL" id="CQBK01000014">
    <property type="protein sequence ID" value="CNI03934.1"/>
    <property type="molecule type" value="Genomic_DNA"/>
</dbReference>
<reference evidence="6 8" key="1">
    <citation type="journal article" date="2014" name="Genome Announc.">
        <title>Genome Sequence of Yersinia similis Y228T, a Member of the Yersinia pseudotuberculosis Complex.</title>
        <authorList>
            <person name="Sprague L.D."/>
            <person name="Neubauer H."/>
        </authorList>
    </citation>
    <scope>NUCLEOTIDE SEQUENCE [LARGE SCALE GENOMIC DNA]</scope>
    <source>
        <strain evidence="6 8">228</strain>
    </source>
</reference>
<comment type="function">
    <text evidence="3">Catalyzes the conversion of S-adenosyl-L-methionine (SAM) to carboxy-S-adenosyl-L-methionine (Cx-SAM).</text>
</comment>
<dbReference type="Proteomes" id="UP000038204">
    <property type="component" value="Unassembled WGS sequence"/>
</dbReference>
<keyword evidence="8" id="KW-1185">Reference proteome</keyword>
<comment type="similarity">
    <text evidence="3">Belongs to the class I-like SAM-binding methyltransferase superfamily. Cx-SAM synthase family.</text>
</comment>
<evidence type="ECO:0000313" key="7">
    <source>
        <dbReference type="EMBL" id="CNI03934.1"/>
    </source>
</evidence>
<comment type="caution">
    <text evidence="3">Lacks conserved residue(s) required for the propagation of feature annotation.</text>
</comment>
<dbReference type="PATRIC" id="fig|367190.3.peg.879"/>
<keyword evidence="7" id="KW-0489">Methyltransferase</keyword>
<keyword evidence="2 3" id="KW-0949">S-adenosyl-L-methionine</keyword>
<evidence type="ECO:0000313" key="8">
    <source>
        <dbReference type="Proteomes" id="UP000019439"/>
    </source>
</evidence>
<dbReference type="PANTHER" id="PTHR43861:SF2">
    <property type="entry name" value="CARBOXY-S-ADENOSYL-L-METHIONINE SYNTHASE"/>
    <property type="match status" value="1"/>
</dbReference>
<keyword evidence="1 3" id="KW-0808">Transferase</keyword>
<protein>
    <recommendedName>
        <fullName evidence="3">Carboxy-S-adenosyl-L-methionine synthase</fullName>
        <shortName evidence="3">Cx-SAM synthase</shortName>
        <ecNumber evidence="3">2.1.3.-</ecNumber>
    </recommendedName>
</protein>
<dbReference type="Pfam" id="PF13649">
    <property type="entry name" value="Methyltransf_25"/>
    <property type="match status" value="1"/>
</dbReference>
<dbReference type="EC" id="2.1.3.-" evidence="3"/>
<dbReference type="GO" id="GO:0002098">
    <property type="term" value="P:tRNA wobble uridine modification"/>
    <property type="evidence" value="ECO:0007669"/>
    <property type="project" value="InterPro"/>
</dbReference>
<feature type="binding site" evidence="3 4">
    <location>
        <begin position="61"/>
        <end position="63"/>
    </location>
    <ligand>
        <name>S-adenosyl-L-methionine</name>
        <dbReference type="ChEBI" id="CHEBI:59789"/>
    </ligand>
</feature>
<dbReference type="GO" id="GO:0032259">
    <property type="term" value="P:methylation"/>
    <property type="evidence" value="ECO:0007669"/>
    <property type="project" value="UniProtKB-KW"/>
</dbReference>
<evidence type="ECO:0000256" key="4">
    <source>
        <dbReference type="PIRSR" id="PIRSR006325-1"/>
    </source>
</evidence>
<dbReference type="GeneID" id="96662931"/>
<dbReference type="InterPro" id="IPR041698">
    <property type="entry name" value="Methyltransf_25"/>
</dbReference>
<dbReference type="RefSeq" id="WP_011192339.1">
    <property type="nucleotide sequence ID" value="NZ_CABIHV010000272.1"/>
</dbReference>
<dbReference type="SMR" id="A0A0T9QB92"/>
<dbReference type="KEGG" id="ysi:BF17_04710"/>
<dbReference type="InterPro" id="IPR005271">
    <property type="entry name" value="CmoA"/>
</dbReference>
<evidence type="ECO:0000313" key="6">
    <source>
        <dbReference type="EMBL" id="AHK18714.1"/>
    </source>
</evidence>
<feature type="domain" description="Methyltransferase" evidence="5">
    <location>
        <begin position="58"/>
        <end position="153"/>
    </location>
</feature>
<evidence type="ECO:0000256" key="3">
    <source>
        <dbReference type="HAMAP-Rule" id="MF_01589"/>
    </source>
</evidence>
<evidence type="ECO:0000313" key="9">
    <source>
        <dbReference type="Proteomes" id="UP000038204"/>
    </source>
</evidence>
<evidence type="ECO:0000256" key="2">
    <source>
        <dbReference type="ARBA" id="ARBA00022691"/>
    </source>
</evidence>
<dbReference type="Gene3D" id="3.40.50.150">
    <property type="entry name" value="Vaccinia Virus protein VP39"/>
    <property type="match status" value="1"/>
</dbReference>
<dbReference type="PIRSF" id="PIRSF006325">
    <property type="entry name" value="MeTrfase_bac"/>
    <property type="match status" value="1"/>
</dbReference>
<dbReference type="AlphaFoldDB" id="A0A0T9QB92"/>
<dbReference type="EMBL" id="CP007230">
    <property type="protein sequence ID" value="AHK18714.1"/>
    <property type="molecule type" value="Genomic_DNA"/>
</dbReference>
<dbReference type="CDD" id="cd02440">
    <property type="entry name" value="AdoMet_MTases"/>
    <property type="match status" value="1"/>
</dbReference>
<dbReference type="GO" id="GO:0008168">
    <property type="term" value="F:methyltransferase activity"/>
    <property type="evidence" value="ECO:0007669"/>
    <property type="project" value="UniProtKB-KW"/>
</dbReference>
<evidence type="ECO:0000259" key="5">
    <source>
        <dbReference type="Pfam" id="PF13649"/>
    </source>
</evidence>
<dbReference type="PANTHER" id="PTHR43861">
    <property type="entry name" value="TRANS-ACONITATE 2-METHYLTRANSFERASE-RELATED"/>
    <property type="match status" value="1"/>
</dbReference>
<reference evidence="7 9" key="2">
    <citation type="submission" date="2015-03" db="EMBL/GenBank/DDBJ databases">
        <authorList>
            <person name="Murphy D."/>
        </authorList>
    </citation>
    <scope>NUCLEOTIDE SEQUENCE [LARGE SCALE GENOMIC DNA]</scope>
    <source>
        <strain evidence="7 9">Y233</strain>
    </source>
</reference>
<organism evidence="7 9">
    <name type="scientific">Yersinia similis</name>
    <dbReference type="NCBI Taxonomy" id="367190"/>
    <lineage>
        <taxon>Bacteria</taxon>
        <taxon>Pseudomonadati</taxon>
        <taxon>Pseudomonadota</taxon>
        <taxon>Gammaproteobacteria</taxon>
        <taxon>Enterobacterales</taxon>
        <taxon>Yersiniaceae</taxon>
        <taxon>Yersinia</taxon>
    </lineage>
</organism>
<feature type="binding site" evidence="3">
    <location>
        <position position="198"/>
    </location>
    <ligand>
        <name>S-adenosyl-L-methionine</name>
        <dbReference type="ChEBI" id="CHEBI:59789"/>
    </ligand>
</feature>
<dbReference type="GO" id="GO:1904047">
    <property type="term" value="F:S-adenosyl-L-methionine binding"/>
    <property type="evidence" value="ECO:0007669"/>
    <property type="project" value="UniProtKB-UniRule"/>
</dbReference>
<proteinExistence type="inferred from homology"/>
<dbReference type="GO" id="GO:0016743">
    <property type="term" value="F:carboxyl- or carbamoyltransferase activity"/>
    <property type="evidence" value="ECO:0007669"/>
    <property type="project" value="UniProtKB-UniRule"/>
</dbReference>
<feature type="binding site" evidence="3 4">
    <location>
        <position position="131"/>
    </location>
    <ligand>
        <name>S-adenosyl-L-methionine</name>
        <dbReference type="ChEBI" id="CHEBI:59789"/>
    </ligand>
</feature>
<dbReference type="InterPro" id="IPR029063">
    <property type="entry name" value="SAM-dependent_MTases_sf"/>
</dbReference>
<comment type="subunit">
    <text evidence="3">Homodimer.</text>
</comment>
<comment type="catalytic activity">
    <reaction evidence="3">
        <text>prephenate + S-adenosyl-L-methionine = carboxy-S-adenosyl-L-methionine + 3-phenylpyruvate + H2O</text>
        <dbReference type="Rhea" id="RHEA:51692"/>
        <dbReference type="ChEBI" id="CHEBI:15377"/>
        <dbReference type="ChEBI" id="CHEBI:18005"/>
        <dbReference type="ChEBI" id="CHEBI:29934"/>
        <dbReference type="ChEBI" id="CHEBI:59789"/>
        <dbReference type="ChEBI" id="CHEBI:134278"/>
    </reaction>
</comment>
<dbReference type="HAMAP" id="MF_01589">
    <property type="entry name" value="Cx_SAM_synthase"/>
    <property type="match status" value="1"/>
</dbReference>
<sequence>MNIDKIFENPSNLRSFEFNNDVCKVFDDMVSRSVPGYHNIQDIISLTYDEFSQNRVFIDVGCSTGTTIAKILSENQVNYCYGIDISESMLAIAQEKCGEHESLVTFKNCNLLNGTDNVINSEKVPDFIILNLVLQFIRPPERKKFITNIKSLCSSSTLMLVFEKIIFNDAEINMKYIDSYLKWKGKNGYSESEVSNKRKALENKLIPYLHEENIELFKSSGFNSVEICFSFLNFRGYLCRC</sequence>
<evidence type="ECO:0000256" key="1">
    <source>
        <dbReference type="ARBA" id="ARBA00022679"/>
    </source>
</evidence>
<feature type="binding site" evidence="3 4">
    <location>
        <position position="37"/>
    </location>
    <ligand>
        <name>S-adenosyl-L-methionine</name>
        <dbReference type="ChEBI" id="CHEBI:59789"/>
    </ligand>
</feature>
<dbReference type="SUPFAM" id="SSF53335">
    <property type="entry name" value="S-adenosyl-L-methionine-dependent methyltransferases"/>
    <property type="match status" value="1"/>
</dbReference>
<dbReference type="Proteomes" id="UP000019439">
    <property type="component" value="Chromosome"/>
</dbReference>